<dbReference type="Proteomes" id="UP001066276">
    <property type="component" value="Chromosome 3_2"/>
</dbReference>
<evidence type="ECO:0000313" key="2">
    <source>
        <dbReference type="EMBL" id="KAJ1178376.1"/>
    </source>
</evidence>
<evidence type="ECO:0000256" key="1">
    <source>
        <dbReference type="SAM" id="SignalP"/>
    </source>
</evidence>
<dbReference type="EMBL" id="JANPWB010000006">
    <property type="protein sequence ID" value="KAJ1178376.1"/>
    <property type="molecule type" value="Genomic_DNA"/>
</dbReference>
<organism evidence="2 3">
    <name type="scientific">Pleurodeles waltl</name>
    <name type="common">Iberian ribbed newt</name>
    <dbReference type="NCBI Taxonomy" id="8319"/>
    <lineage>
        <taxon>Eukaryota</taxon>
        <taxon>Metazoa</taxon>
        <taxon>Chordata</taxon>
        <taxon>Craniata</taxon>
        <taxon>Vertebrata</taxon>
        <taxon>Euteleostomi</taxon>
        <taxon>Amphibia</taxon>
        <taxon>Batrachia</taxon>
        <taxon>Caudata</taxon>
        <taxon>Salamandroidea</taxon>
        <taxon>Salamandridae</taxon>
        <taxon>Pleurodelinae</taxon>
        <taxon>Pleurodeles</taxon>
    </lineage>
</organism>
<reference evidence="2" key="1">
    <citation type="journal article" date="2022" name="bioRxiv">
        <title>Sequencing and chromosome-scale assembly of the giantPleurodeles waltlgenome.</title>
        <authorList>
            <person name="Brown T."/>
            <person name="Elewa A."/>
            <person name="Iarovenko S."/>
            <person name="Subramanian E."/>
            <person name="Araus A.J."/>
            <person name="Petzold A."/>
            <person name="Susuki M."/>
            <person name="Suzuki K.-i.T."/>
            <person name="Hayashi T."/>
            <person name="Toyoda A."/>
            <person name="Oliveira C."/>
            <person name="Osipova E."/>
            <person name="Leigh N.D."/>
            <person name="Simon A."/>
            <person name="Yun M.H."/>
        </authorList>
    </citation>
    <scope>NUCLEOTIDE SEQUENCE</scope>
    <source>
        <strain evidence="2">20211129_DDA</strain>
        <tissue evidence="2">Liver</tissue>
    </source>
</reference>
<evidence type="ECO:0008006" key="4">
    <source>
        <dbReference type="Google" id="ProtNLM"/>
    </source>
</evidence>
<evidence type="ECO:0000313" key="3">
    <source>
        <dbReference type="Proteomes" id="UP001066276"/>
    </source>
</evidence>
<feature type="chain" id="PRO_5043709270" description="Secreted protein" evidence="1">
    <location>
        <begin position="21"/>
        <end position="132"/>
    </location>
</feature>
<protein>
    <recommendedName>
        <fullName evidence="4">Secreted protein</fullName>
    </recommendedName>
</protein>
<gene>
    <name evidence="2" type="ORF">NDU88_003622</name>
</gene>
<keyword evidence="3" id="KW-1185">Reference proteome</keyword>
<dbReference type="AlphaFoldDB" id="A0AAV7TQA8"/>
<name>A0AAV7TQA8_PLEWA</name>
<comment type="caution">
    <text evidence="2">The sequence shown here is derived from an EMBL/GenBank/DDBJ whole genome shotgun (WGS) entry which is preliminary data.</text>
</comment>
<accession>A0AAV7TQA8</accession>
<proteinExistence type="predicted"/>
<keyword evidence="1" id="KW-0732">Signal</keyword>
<sequence length="132" mass="14316">MATALEVSVLLALMLPKTMMLHINKMAQSSSCDGYACYHSARARSYDYGLGYSHVCLIGQIQGSRREYQDQSENVQLGHSKGASQYCILKSAHPEYRCSLGHARPSTDCTVAHSRTGEVAGLQVSRASSGSE</sequence>
<feature type="signal peptide" evidence="1">
    <location>
        <begin position="1"/>
        <end position="20"/>
    </location>
</feature>